<evidence type="ECO:0000313" key="2">
    <source>
        <dbReference type="EMBL" id="CCK82952.1"/>
    </source>
</evidence>
<feature type="transmembrane region" description="Helical" evidence="1">
    <location>
        <begin position="27"/>
        <end position="49"/>
    </location>
</feature>
<keyword evidence="1" id="KW-1133">Transmembrane helix</keyword>
<comment type="caution">
    <text evidence="2">The sequence shown here is derived from an EMBL/GenBank/DDBJ whole genome shotgun (WGS) entry which is preliminary data.</text>
</comment>
<keyword evidence="1" id="KW-0812">Transmembrane</keyword>
<accession>K0NDQ2</accession>
<keyword evidence="1" id="KW-0472">Membrane</keyword>
<organism evidence="2 3">
    <name type="scientific">Lactobacillus equicursoris 66c</name>
    <dbReference type="NCBI Taxonomy" id="872326"/>
    <lineage>
        <taxon>Bacteria</taxon>
        <taxon>Bacillati</taxon>
        <taxon>Bacillota</taxon>
        <taxon>Bacilli</taxon>
        <taxon>Lactobacillales</taxon>
        <taxon>Lactobacillaceae</taxon>
        <taxon>Lactobacillus</taxon>
    </lineage>
</organism>
<evidence type="ECO:0000313" key="3">
    <source>
        <dbReference type="Proteomes" id="UP000009325"/>
    </source>
</evidence>
<protein>
    <submittedName>
        <fullName evidence="2">Uncharacterized protein</fullName>
    </submittedName>
</protein>
<gene>
    <name evidence="2" type="ORF">BN146_01520</name>
</gene>
<proteinExistence type="predicted"/>
<reference evidence="2 3" key="1">
    <citation type="submission" date="2012-08" db="EMBL/GenBank/DDBJ databases">
        <title>Draft Genome Sequences of Lactobacillus equicursoris CIP 110162T, isolated from thoroughbred racehorse feces and Lactobacillus sp. CRBIP 24.137 isolated from urine of human.</title>
        <authorList>
            <person name="Cousin S."/>
            <person name="Loux V."/>
            <person name="Ma L."/>
            <person name="Creno S."/>
            <person name="Clermont D."/>
            <person name="Bizet C."/>
            <person name="Bouchier C."/>
        </authorList>
    </citation>
    <scope>NUCLEOTIDE SEQUENCE [LARGE SCALE GENOMIC DNA]</scope>
    <source>
        <strain evidence="2 3">66c</strain>
    </source>
</reference>
<dbReference type="Proteomes" id="UP000009325">
    <property type="component" value="Unassembled WGS sequence"/>
</dbReference>
<sequence>MNGIEYDAYGNSLLGIGSVYNYVDNLYVQYLIQYGILFMIIILAVLFIVSVRLKKNDKSKVILTLFMLMAIVSIVDDGMLKLQYNTFMLLAVEVMFGKLNNSHYDKDVE</sequence>
<dbReference type="EMBL" id="CALZ01000029">
    <property type="protein sequence ID" value="CCK82952.1"/>
    <property type="molecule type" value="Genomic_DNA"/>
</dbReference>
<evidence type="ECO:0000256" key="1">
    <source>
        <dbReference type="SAM" id="Phobius"/>
    </source>
</evidence>
<feature type="transmembrane region" description="Helical" evidence="1">
    <location>
        <begin position="61"/>
        <end position="80"/>
    </location>
</feature>
<name>K0NDQ2_9LACO</name>
<dbReference type="AlphaFoldDB" id="K0NDQ2"/>